<dbReference type="InterPro" id="IPR025997">
    <property type="entry name" value="SBP_2_dom"/>
</dbReference>
<dbReference type="SUPFAM" id="SSF53822">
    <property type="entry name" value="Periplasmic binding protein-like I"/>
    <property type="match status" value="1"/>
</dbReference>
<dbReference type="Proteomes" id="UP000251889">
    <property type="component" value="Unassembled WGS sequence"/>
</dbReference>
<keyword evidence="2" id="KW-0238">DNA-binding</keyword>
<comment type="caution">
    <text evidence="5">The sequence shown here is derived from an EMBL/GenBank/DDBJ whole genome shotgun (WGS) entry which is preliminary data.</text>
</comment>
<sequence>MDNSMAPNGNGKSSIRIKDIAKLVGVSVGTVDRVIHNRGEVSKESYDKVMAALETTGYKPNLIARTLGSNKSYRVCALVPNPQQDEYWKKSADGVQHALEEWGQYGVRIEPIYFDLYDKESFKRVSENILQSEFDGIIIAPIFYQEALQFSEHCTEKNIPFVLFNNTIPDAKPLTFVGQNLYESGRVGAELLQTGQPEGTFAILHIYDDIHNSLHLYEKEKGFNDYFLEQGPQYNVLSLGISTPDEKEIQEKIQTLLTHHNLKGILVTTSKGASTVSAILNKQGKNNIRLVAYDLLQPNIDSLKRGIIDFIINQDSKRQASLGISKLVNYLLFKKGLPPAYLFPLEIISRQNLNSYIQTH</sequence>
<reference evidence="5 6" key="1">
    <citation type="submission" date="2018-06" db="EMBL/GenBank/DDBJ databases">
        <title>Chryseolinea flavus sp. nov., a member of the phylum Bacteroidetes isolated from soil.</title>
        <authorList>
            <person name="Li Y."/>
            <person name="Wang J."/>
        </authorList>
    </citation>
    <scope>NUCLEOTIDE SEQUENCE [LARGE SCALE GENOMIC DNA]</scope>
    <source>
        <strain evidence="5 6">SDU1-6</strain>
    </source>
</reference>
<keyword evidence="1" id="KW-0805">Transcription regulation</keyword>
<evidence type="ECO:0000256" key="1">
    <source>
        <dbReference type="ARBA" id="ARBA00023015"/>
    </source>
</evidence>
<evidence type="ECO:0000313" key="6">
    <source>
        <dbReference type="Proteomes" id="UP000251889"/>
    </source>
</evidence>
<dbReference type="CDD" id="cd01392">
    <property type="entry name" value="HTH_LacI"/>
    <property type="match status" value="1"/>
</dbReference>
<gene>
    <name evidence="5" type="ORF">DQQ10_13680</name>
</gene>
<accession>A0A364Y3B2</accession>
<dbReference type="GO" id="GO:0003700">
    <property type="term" value="F:DNA-binding transcription factor activity"/>
    <property type="evidence" value="ECO:0007669"/>
    <property type="project" value="TreeGrafter"/>
</dbReference>
<keyword evidence="6" id="KW-1185">Reference proteome</keyword>
<dbReference type="Pfam" id="PF00356">
    <property type="entry name" value="LacI"/>
    <property type="match status" value="1"/>
</dbReference>
<dbReference type="PROSITE" id="PS00356">
    <property type="entry name" value="HTH_LACI_1"/>
    <property type="match status" value="1"/>
</dbReference>
<evidence type="ECO:0000256" key="2">
    <source>
        <dbReference type="ARBA" id="ARBA00023125"/>
    </source>
</evidence>
<evidence type="ECO:0000313" key="5">
    <source>
        <dbReference type="EMBL" id="RAW00636.1"/>
    </source>
</evidence>
<dbReference type="SUPFAM" id="SSF47413">
    <property type="entry name" value="lambda repressor-like DNA-binding domains"/>
    <property type="match status" value="1"/>
</dbReference>
<dbReference type="Gene3D" id="3.40.50.2300">
    <property type="match status" value="2"/>
</dbReference>
<dbReference type="EMBL" id="QMFY01000006">
    <property type="protein sequence ID" value="RAW00636.1"/>
    <property type="molecule type" value="Genomic_DNA"/>
</dbReference>
<dbReference type="InterPro" id="IPR000843">
    <property type="entry name" value="HTH_LacI"/>
</dbReference>
<proteinExistence type="predicted"/>
<protein>
    <submittedName>
        <fullName evidence="5">Transcriptional regulator</fullName>
    </submittedName>
</protein>
<dbReference type="GO" id="GO:0000976">
    <property type="term" value="F:transcription cis-regulatory region binding"/>
    <property type="evidence" value="ECO:0007669"/>
    <property type="project" value="TreeGrafter"/>
</dbReference>
<dbReference type="Pfam" id="PF13407">
    <property type="entry name" value="Peripla_BP_4"/>
    <property type="match status" value="1"/>
</dbReference>
<dbReference type="PANTHER" id="PTHR30146:SF144">
    <property type="entry name" value="LACI-FAMILY TRANSCRIPTION REGULATOR"/>
    <property type="match status" value="1"/>
</dbReference>
<dbReference type="PROSITE" id="PS50932">
    <property type="entry name" value="HTH_LACI_2"/>
    <property type="match status" value="1"/>
</dbReference>
<evidence type="ECO:0000256" key="3">
    <source>
        <dbReference type="ARBA" id="ARBA00023163"/>
    </source>
</evidence>
<evidence type="ECO:0000259" key="4">
    <source>
        <dbReference type="PROSITE" id="PS50932"/>
    </source>
</evidence>
<dbReference type="PANTHER" id="PTHR30146">
    <property type="entry name" value="LACI-RELATED TRANSCRIPTIONAL REPRESSOR"/>
    <property type="match status" value="1"/>
</dbReference>
<dbReference type="AlphaFoldDB" id="A0A364Y3B2"/>
<dbReference type="InterPro" id="IPR010982">
    <property type="entry name" value="Lambda_DNA-bd_dom_sf"/>
</dbReference>
<dbReference type="SMART" id="SM00354">
    <property type="entry name" value="HTH_LACI"/>
    <property type="match status" value="1"/>
</dbReference>
<keyword evidence="3" id="KW-0804">Transcription</keyword>
<name>A0A364Y3B2_9BACT</name>
<feature type="domain" description="HTH lacI-type" evidence="4">
    <location>
        <begin position="15"/>
        <end position="69"/>
    </location>
</feature>
<dbReference type="Gene3D" id="1.10.260.40">
    <property type="entry name" value="lambda repressor-like DNA-binding domains"/>
    <property type="match status" value="1"/>
</dbReference>
<dbReference type="OrthoDB" id="628703at2"/>
<dbReference type="RefSeq" id="WP_112747436.1">
    <property type="nucleotide sequence ID" value="NZ_QMFY01000006.1"/>
</dbReference>
<organism evidence="5 6">
    <name type="scientific">Pseudochryseolinea flava</name>
    <dbReference type="NCBI Taxonomy" id="2059302"/>
    <lineage>
        <taxon>Bacteria</taxon>
        <taxon>Pseudomonadati</taxon>
        <taxon>Bacteroidota</taxon>
        <taxon>Cytophagia</taxon>
        <taxon>Cytophagales</taxon>
        <taxon>Fulvivirgaceae</taxon>
        <taxon>Pseudochryseolinea</taxon>
    </lineage>
</organism>
<dbReference type="InterPro" id="IPR028082">
    <property type="entry name" value="Peripla_BP_I"/>
</dbReference>